<sequence>MSDIISHKKQIRIKNNISDNRRRALKEFYKLQQANKQELNNLNTIREDDGSRNGNGNENGNGNNNGNGKAEPDYNSTNDEDSNDALNLENFDKYVKEKDFRKLLAKENLITEELNINQGEIKSIIYNNYYELIKISNYLESLKKGGDSKDINKKTTSNVILNDDAKFTVGDEDSDEDNEDAFIKNLNRIKEGISAIKNTDFTI</sequence>
<evidence type="ECO:0008006" key="4">
    <source>
        <dbReference type="Google" id="ProtNLM"/>
    </source>
</evidence>
<evidence type="ECO:0000313" key="3">
    <source>
        <dbReference type="Proteomes" id="UP000094236"/>
    </source>
</evidence>
<evidence type="ECO:0000313" key="2">
    <source>
        <dbReference type="EMBL" id="ODV96551.1"/>
    </source>
</evidence>
<proteinExistence type="predicted"/>
<keyword evidence="3" id="KW-1185">Reference proteome</keyword>
<dbReference type="AlphaFoldDB" id="A0A1E4TXV7"/>
<accession>A0A1E4TXV7</accession>
<name>A0A1E4TXV7_PACTA</name>
<dbReference type="Pfam" id="PF08700">
    <property type="entry name" value="VPS51_Exo84_N"/>
    <property type="match status" value="1"/>
</dbReference>
<feature type="region of interest" description="Disordered" evidence="1">
    <location>
        <begin position="39"/>
        <end position="84"/>
    </location>
</feature>
<dbReference type="Proteomes" id="UP000094236">
    <property type="component" value="Unassembled WGS sequence"/>
</dbReference>
<dbReference type="STRING" id="669874.A0A1E4TXV7"/>
<gene>
    <name evidence="2" type="ORF">PACTADRAFT_32055</name>
</gene>
<evidence type="ECO:0000256" key="1">
    <source>
        <dbReference type="SAM" id="MobiDB-lite"/>
    </source>
</evidence>
<dbReference type="EMBL" id="KV454012">
    <property type="protein sequence ID" value="ODV96551.1"/>
    <property type="molecule type" value="Genomic_DNA"/>
</dbReference>
<organism evidence="2 3">
    <name type="scientific">Pachysolen tannophilus NRRL Y-2460</name>
    <dbReference type="NCBI Taxonomy" id="669874"/>
    <lineage>
        <taxon>Eukaryota</taxon>
        <taxon>Fungi</taxon>
        <taxon>Dikarya</taxon>
        <taxon>Ascomycota</taxon>
        <taxon>Saccharomycotina</taxon>
        <taxon>Pichiomycetes</taxon>
        <taxon>Pachysolenaceae</taxon>
        <taxon>Pachysolen</taxon>
    </lineage>
</organism>
<reference evidence="3" key="1">
    <citation type="submission" date="2016-05" db="EMBL/GenBank/DDBJ databases">
        <title>Comparative genomics of biotechnologically important yeasts.</title>
        <authorList>
            <consortium name="DOE Joint Genome Institute"/>
            <person name="Riley R."/>
            <person name="Haridas S."/>
            <person name="Wolfe K.H."/>
            <person name="Lopes M.R."/>
            <person name="Hittinger C.T."/>
            <person name="Goker M."/>
            <person name="Salamov A."/>
            <person name="Wisecaver J."/>
            <person name="Long T.M."/>
            <person name="Aerts A.L."/>
            <person name="Barry K."/>
            <person name="Choi C."/>
            <person name="Clum A."/>
            <person name="Coughlan A.Y."/>
            <person name="Deshpande S."/>
            <person name="Douglass A.P."/>
            <person name="Hanson S.J."/>
            <person name="Klenk H.-P."/>
            <person name="Labutti K."/>
            <person name="Lapidus A."/>
            <person name="Lindquist E."/>
            <person name="Lipzen A."/>
            <person name="Meier-Kolthoff J.P."/>
            <person name="Ohm R.A."/>
            <person name="Otillar R.P."/>
            <person name="Pangilinan J."/>
            <person name="Peng Y."/>
            <person name="Rokas A."/>
            <person name="Rosa C.A."/>
            <person name="Scheuner C."/>
            <person name="Sibirny A.A."/>
            <person name="Slot J.C."/>
            <person name="Stielow J.B."/>
            <person name="Sun H."/>
            <person name="Kurtzman C.P."/>
            <person name="Blackwell M."/>
            <person name="Grigoriev I.V."/>
            <person name="Jeffries T.W."/>
        </authorList>
    </citation>
    <scope>NUCLEOTIDE SEQUENCE [LARGE SCALE GENOMIC DNA]</scope>
    <source>
        <strain evidence="3">NRRL Y-2460</strain>
    </source>
</reference>
<protein>
    <recommendedName>
        <fullName evidence="4">Vacuolar protein sorting-associated protein 51 homolog</fullName>
    </recommendedName>
</protein>
<dbReference type="OrthoDB" id="203678at2759"/>